<dbReference type="AlphaFoldDB" id="D0WDU1"/>
<gene>
    <name evidence="1" type="ORF">NEILACOT_05729</name>
</gene>
<reference evidence="1 2" key="1">
    <citation type="submission" date="2009-10" db="EMBL/GenBank/DDBJ databases">
        <authorList>
            <person name="Weinstock G."/>
            <person name="Sodergren E."/>
            <person name="Clifton S."/>
            <person name="Fulton L."/>
            <person name="Fulton B."/>
            <person name="Courtney L."/>
            <person name="Fronick C."/>
            <person name="Harrison M."/>
            <person name="Strong C."/>
            <person name="Farmer C."/>
            <person name="Delahaunty K."/>
            <person name="Markovic C."/>
            <person name="Hall O."/>
            <person name="Minx P."/>
            <person name="Tomlinson C."/>
            <person name="Mitreva M."/>
            <person name="Nelson J."/>
            <person name="Hou S."/>
            <person name="Wollam A."/>
            <person name="Pepin K.H."/>
            <person name="Johnson M."/>
            <person name="Bhonagiri V."/>
            <person name="Nash W.E."/>
            <person name="Warren W."/>
            <person name="Chinwalla A."/>
            <person name="Mardis E.R."/>
            <person name="Wilson R.K."/>
        </authorList>
    </citation>
    <scope>NUCLEOTIDE SEQUENCE [LARGE SCALE GENOMIC DNA]</scope>
    <source>
        <strain evidence="1 2">ATCC 23970</strain>
    </source>
</reference>
<dbReference type="EMBL" id="ACEQ02000082">
    <property type="protein sequence ID" value="EEZ74254.1"/>
    <property type="molecule type" value="Genomic_DNA"/>
</dbReference>
<proteinExistence type="predicted"/>
<accession>D0WDU1</accession>
<dbReference type="Proteomes" id="UP000003843">
    <property type="component" value="Unassembled WGS sequence"/>
</dbReference>
<sequence>KKEVEIMLLLKRNWLYINTKMVLNILIKLWQKFFLLNCLNILKNNIFMLSSVYLGF</sequence>
<evidence type="ECO:0000313" key="1">
    <source>
        <dbReference type="EMBL" id="EEZ74254.1"/>
    </source>
</evidence>
<name>D0WDU1_NEILA</name>
<organism evidence="1 2">
    <name type="scientific">Neisseria lactamica ATCC 23970</name>
    <dbReference type="NCBI Taxonomy" id="546265"/>
    <lineage>
        <taxon>Bacteria</taxon>
        <taxon>Pseudomonadati</taxon>
        <taxon>Pseudomonadota</taxon>
        <taxon>Betaproteobacteria</taxon>
        <taxon>Neisseriales</taxon>
        <taxon>Neisseriaceae</taxon>
        <taxon>Neisseria</taxon>
    </lineage>
</organism>
<comment type="caution">
    <text evidence="1">The sequence shown here is derived from an EMBL/GenBank/DDBJ whole genome shotgun (WGS) entry which is preliminary data.</text>
</comment>
<protein>
    <submittedName>
        <fullName evidence="1">Uncharacterized protein</fullName>
    </submittedName>
</protein>
<evidence type="ECO:0000313" key="2">
    <source>
        <dbReference type="Proteomes" id="UP000003843"/>
    </source>
</evidence>
<feature type="non-terminal residue" evidence="1">
    <location>
        <position position="1"/>
    </location>
</feature>